<gene>
    <name evidence="2" type="ORF">OCV65_08695</name>
</gene>
<dbReference type="RefSeq" id="WP_262581721.1">
    <property type="nucleotide sequence ID" value="NZ_JAOQJV010000010.1"/>
</dbReference>
<dbReference type="InterPro" id="IPR025874">
    <property type="entry name" value="DZR"/>
</dbReference>
<organism evidence="2 3">
    <name type="scientific">Dorea ammoniilytica</name>
    <dbReference type="NCBI Taxonomy" id="2981788"/>
    <lineage>
        <taxon>Bacteria</taxon>
        <taxon>Bacillati</taxon>
        <taxon>Bacillota</taxon>
        <taxon>Clostridia</taxon>
        <taxon>Lachnospirales</taxon>
        <taxon>Lachnospiraceae</taxon>
        <taxon>Dorea</taxon>
    </lineage>
</organism>
<dbReference type="Proteomes" id="UP001207605">
    <property type="component" value="Unassembled WGS sequence"/>
</dbReference>
<dbReference type="InterPro" id="IPR038587">
    <property type="entry name" value="Ribosomal_eL40_sf"/>
</dbReference>
<evidence type="ECO:0000259" key="1">
    <source>
        <dbReference type="Pfam" id="PF12773"/>
    </source>
</evidence>
<dbReference type="EMBL" id="JAOQJV010000010">
    <property type="protein sequence ID" value="MCU6700305.1"/>
    <property type="molecule type" value="Genomic_DNA"/>
</dbReference>
<evidence type="ECO:0000313" key="2">
    <source>
        <dbReference type="EMBL" id="MCU6700305.1"/>
    </source>
</evidence>
<proteinExistence type="predicted"/>
<keyword evidence="3" id="KW-1185">Reference proteome</keyword>
<dbReference type="Pfam" id="PF12773">
    <property type="entry name" value="DZR"/>
    <property type="match status" value="1"/>
</dbReference>
<reference evidence="2 3" key="1">
    <citation type="journal article" date="2021" name="ISME Commun">
        <title>Automated analysis of genomic sequences facilitates high-throughput and comprehensive description of bacteria.</title>
        <authorList>
            <person name="Hitch T.C.A."/>
        </authorList>
    </citation>
    <scope>NUCLEOTIDE SEQUENCE [LARGE SCALE GENOMIC DNA]</scope>
    <source>
        <strain evidence="2 3">Sanger_02</strain>
    </source>
</reference>
<protein>
    <submittedName>
        <fullName evidence="2">Zinc ribbon domain-containing protein</fullName>
    </submittedName>
</protein>
<comment type="caution">
    <text evidence="2">The sequence shown here is derived from an EMBL/GenBank/DDBJ whole genome shotgun (WGS) entry which is preliminary data.</text>
</comment>
<evidence type="ECO:0000313" key="3">
    <source>
        <dbReference type="Proteomes" id="UP001207605"/>
    </source>
</evidence>
<name>A0ABT2S6T8_9FIRM</name>
<feature type="domain" description="DZANK-type" evidence="1">
    <location>
        <begin position="95"/>
        <end position="150"/>
    </location>
</feature>
<accession>A0ABT2S6T8</accession>
<dbReference type="Gene3D" id="4.10.1060.50">
    <property type="match status" value="1"/>
</dbReference>
<sequence>MGFFDDVKNSLTEKSQDLSKKAKDTTEIYRLNNANKSMEKEVEKLIYQIGLRYYANHKDECEEKCPDLIEQIDQLYQTMEANKQQIEQLSMVEVCPNCGKKLDPNAKFCVNCGTAINREPAPATPNPSGKVCAACGTPLEDDAAFCTNCGTPVKND</sequence>